<dbReference type="PANTHER" id="PTHR47970:SF12">
    <property type="entry name" value="KINESIN FAMILY MEMBER 11"/>
    <property type="match status" value="1"/>
</dbReference>
<evidence type="ECO:0000256" key="1">
    <source>
        <dbReference type="ARBA" id="ARBA00004245"/>
    </source>
</evidence>
<evidence type="ECO:0000313" key="7">
    <source>
        <dbReference type="EMBL" id="KAK7249600.1"/>
    </source>
</evidence>
<protein>
    <submittedName>
        <fullName evidence="7">Uncharacterized protein</fullName>
    </submittedName>
</protein>
<dbReference type="InterPro" id="IPR047149">
    <property type="entry name" value="KIF11-like"/>
</dbReference>
<feature type="compositionally biased region" description="Low complexity" evidence="6">
    <location>
        <begin position="692"/>
        <end position="727"/>
    </location>
</feature>
<feature type="region of interest" description="Disordered" evidence="6">
    <location>
        <begin position="304"/>
        <end position="324"/>
    </location>
</feature>
<feature type="compositionally biased region" description="Basic and acidic residues" evidence="6">
    <location>
        <begin position="304"/>
        <end position="316"/>
    </location>
</feature>
<feature type="region of interest" description="Disordered" evidence="6">
    <location>
        <begin position="1"/>
        <end position="28"/>
    </location>
</feature>
<keyword evidence="8" id="KW-1185">Reference proteome</keyword>
<sequence length="1031" mass="110324">MEVLSPLEAGGGYDMSGEPPPASARSVASSSMSVDVGALLGDADESLDKLSVLLDVDGAVRTKAQKRVNRMFQKSSQQLGDLLELALEAQRQRADFELTTAKIELTTEFKSLLAALEHKMQSQIDAQNEAMATLQYNLLGIEEDAKTRADQLAREAAERERNARDAAEAAAAAERARMEAQRLEAARALEEARRAAEAALKSAEQAGRDAKNSSADDAAERDRLARELAERERLERERLERERLAQLERDRLAALERERLAGLADAEAEAEAKRREAARLAALDKERRAADAAASAAKDAEAAREAAALLEKDRAPRTPPRPRRRIWTGRIGRAARVGPRSGARAHVDLEVAKAELEALQEKLEELDEFGDEDLEKSPRSGALAKFRGADGRDAGEFEETLRETLDGYEVSGLGKRTEDWGFCVLRCDFAGGALGLVSEFHGRSPAVLYGSLHREDTGGTLSVAPLLGHVAAALAKEATIPSPAIPAGAVLVRNVGSPTALSVLEEVAKQAAGAAPAAVRWAAAATTRLALVVFDDPLRVGLRGGLDNTRDQSAAGDDAPVLRCEKLYRKDKPVPPDHVPTEEEKAAARATPAEAQGLPHGPAAAGAAAAAAALEERIEKNEKAIRGLPAPRDAAAAFAEDDDGFRMSDELRGLLEKSKEATADAEAREKLAALDEYARGLRRARGTRRSGSDGYAATRKSTPRSTRAASRPSRPRGATTPTSSGTTRARRRRPRRRGRRGGRGRARASTPPLARAREHEGPAGRGSGALEGRLREVEATAGDLDKKLRSVSGRAAAHRGAETGGSAEIWDFVQAHLQRSGWYEERLSRIASAVDEKPSESQVRAMMRQLDAIHGSTAATGARRAVLVERIHGELTRKVGRRDVIRLINVAVEGAEGAWRARPRAGPRRGRRRWAVMGLSLDSIAGLAAPPAALGEPGGPLLHPLHVKQRGRPSFPANQPDLKPAPTARAHAKQASATPPNQLILASYPNGRPGALRALQRAPSAAQVPDDYGAAEDVIARVAVAEDDARA</sequence>
<keyword evidence="5" id="KW-0175">Coiled coil</keyword>
<evidence type="ECO:0000256" key="4">
    <source>
        <dbReference type="ARBA" id="ARBA00023212"/>
    </source>
</evidence>
<evidence type="ECO:0000313" key="8">
    <source>
        <dbReference type="Proteomes" id="UP001363151"/>
    </source>
</evidence>
<keyword evidence="4" id="KW-0206">Cytoskeleton</keyword>
<dbReference type="EMBL" id="JBBJCI010000040">
    <property type="protein sequence ID" value="KAK7249600.1"/>
    <property type="molecule type" value="Genomic_DNA"/>
</dbReference>
<keyword evidence="3" id="KW-0505">Motor protein</keyword>
<gene>
    <name evidence="7" type="ORF">SO694_00004057</name>
</gene>
<evidence type="ECO:0000256" key="5">
    <source>
        <dbReference type="SAM" id="Coils"/>
    </source>
</evidence>
<evidence type="ECO:0000256" key="6">
    <source>
        <dbReference type="SAM" id="MobiDB-lite"/>
    </source>
</evidence>
<comment type="subcellular location">
    <subcellularLocation>
        <location evidence="1">Cytoplasm</location>
        <location evidence="1">Cytoskeleton</location>
    </subcellularLocation>
</comment>
<name>A0ABR1G8G7_AURAN</name>
<dbReference type="PANTHER" id="PTHR47970">
    <property type="entry name" value="KINESIN-LIKE PROTEIN KIF11"/>
    <property type="match status" value="1"/>
</dbReference>
<feature type="region of interest" description="Disordered" evidence="6">
    <location>
        <begin position="950"/>
        <end position="990"/>
    </location>
</feature>
<feature type="compositionally biased region" description="Basic residues" evidence="6">
    <location>
        <begin position="728"/>
        <end position="746"/>
    </location>
</feature>
<evidence type="ECO:0000256" key="2">
    <source>
        <dbReference type="ARBA" id="ARBA00022490"/>
    </source>
</evidence>
<feature type="coiled-coil region" evidence="5">
    <location>
        <begin position="342"/>
        <end position="369"/>
    </location>
</feature>
<reference evidence="7 8" key="1">
    <citation type="submission" date="2024-03" db="EMBL/GenBank/DDBJ databases">
        <title>Aureococcus anophagefferens CCMP1851 and Kratosvirus quantuckense: Draft genome of a second virus-susceptible host strain in the model system.</title>
        <authorList>
            <person name="Chase E."/>
            <person name="Truchon A.R."/>
            <person name="Schepens W."/>
            <person name="Wilhelm S.W."/>
        </authorList>
    </citation>
    <scope>NUCLEOTIDE SEQUENCE [LARGE SCALE GENOMIC DNA]</scope>
    <source>
        <strain evidence="7 8">CCMP1851</strain>
    </source>
</reference>
<accession>A0ABR1G8G7</accession>
<dbReference type="Proteomes" id="UP001363151">
    <property type="component" value="Unassembled WGS sequence"/>
</dbReference>
<keyword evidence="2" id="KW-0963">Cytoplasm</keyword>
<feature type="region of interest" description="Disordered" evidence="6">
    <location>
        <begin position="682"/>
        <end position="773"/>
    </location>
</feature>
<proteinExistence type="predicted"/>
<feature type="region of interest" description="Disordered" evidence="6">
    <location>
        <begin position="199"/>
        <end position="223"/>
    </location>
</feature>
<comment type="caution">
    <text evidence="7">The sequence shown here is derived from an EMBL/GenBank/DDBJ whole genome shotgun (WGS) entry which is preliminary data.</text>
</comment>
<evidence type="ECO:0000256" key="3">
    <source>
        <dbReference type="ARBA" id="ARBA00023175"/>
    </source>
</evidence>
<organism evidence="7 8">
    <name type="scientific">Aureococcus anophagefferens</name>
    <name type="common">Harmful bloom alga</name>
    <dbReference type="NCBI Taxonomy" id="44056"/>
    <lineage>
        <taxon>Eukaryota</taxon>
        <taxon>Sar</taxon>
        <taxon>Stramenopiles</taxon>
        <taxon>Ochrophyta</taxon>
        <taxon>Pelagophyceae</taxon>
        <taxon>Pelagomonadales</taxon>
        <taxon>Pelagomonadaceae</taxon>
        <taxon>Aureococcus</taxon>
    </lineage>
</organism>